<evidence type="ECO:0000313" key="8">
    <source>
        <dbReference type="Proteomes" id="UP000548304"/>
    </source>
</evidence>
<keyword evidence="2 5" id="KW-0812">Transmembrane</keyword>
<evidence type="ECO:0000313" key="7">
    <source>
        <dbReference type="EMBL" id="NYH77564.1"/>
    </source>
</evidence>
<feature type="transmembrane region" description="Helical" evidence="5">
    <location>
        <begin position="25"/>
        <end position="45"/>
    </location>
</feature>
<dbReference type="GO" id="GO:0005886">
    <property type="term" value="C:plasma membrane"/>
    <property type="evidence" value="ECO:0007669"/>
    <property type="project" value="UniProtKB-SubCell"/>
</dbReference>
<dbReference type="RefSeq" id="WP_179534072.1">
    <property type="nucleotide sequence ID" value="NZ_JACBYW010000001.1"/>
</dbReference>
<feature type="transmembrane region" description="Helical" evidence="5">
    <location>
        <begin position="65"/>
        <end position="82"/>
    </location>
</feature>
<dbReference type="CDD" id="cd17321">
    <property type="entry name" value="MFS_MMR_MDR_like"/>
    <property type="match status" value="1"/>
</dbReference>
<evidence type="ECO:0000256" key="3">
    <source>
        <dbReference type="ARBA" id="ARBA00022989"/>
    </source>
</evidence>
<comment type="caution">
    <text evidence="7">The sequence shown here is derived from an EMBL/GenBank/DDBJ whole genome shotgun (WGS) entry which is preliminary data.</text>
</comment>
<feature type="transmembrane region" description="Helical" evidence="5">
    <location>
        <begin position="118"/>
        <end position="139"/>
    </location>
</feature>
<evidence type="ECO:0000256" key="4">
    <source>
        <dbReference type="ARBA" id="ARBA00023136"/>
    </source>
</evidence>
<dbReference type="SUPFAM" id="SSF103473">
    <property type="entry name" value="MFS general substrate transporter"/>
    <property type="match status" value="2"/>
</dbReference>
<gene>
    <name evidence="7" type="ORF">FHR84_000878</name>
</gene>
<protein>
    <submittedName>
        <fullName evidence="7">MFS family permease</fullName>
    </submittedName>
</protein>
<dbReference type="InterPro" id="IPR036259">
    <property type="entry name" value="MFS_trans_sf"/>
</dbReference>
<feature type="transmembrane region" description="Helical" evidence="5">
    <location>
        <begin position="322"/>
        <end position="343"/>
    </location>
</feature>
<dbReference type="AlphaFoldDB" id="A0A852YQP1"/>
<dbReference type="InterPro" id="IPR020846">
    <property type="entry name" value="MFS_dom"/>
</dbReference>
<organism evidence="7 8">
    <name type="scientific">Actinopolyspora biskrensis</name>
    <dbReference type="NCBI Taxonomy" id="1470178"/>
    <lineage>
        <taxon>Bacteria</taxon>
        <taxon>Bacillati</taxon>
        <taxon>Actinomycetota</taxon>
        <taxon>Actinomycetes</taxon>
        <taxon>Actinopolysporales</taxon>
        <taxon>Actinopolysporaceae</taxon>
        <taxon>Actinopolyspora</taxon>
    </lineage>
</organism>
<accession>A0A852YQP1</accession>
<dbReference type="Gene3D" id="1.20.1250.20">
    <property type="entry name" value="MFS general substrate transporter like domains"/>
    <property type="match status" value="1"/>
</dbReference>
<feature type="transmembrane region" description="Helical" evidence="5">
    <location>
        <begin position="382"/>
        <end position="407"/>
    </location>
</feature>
<feature type="transmembrane region" description="Helical" evidence="5">
    <location>
        <begin position="451"/>
        <end position="475"/>
    </location>
</feature>
<feature type="transmembrane region" description="Helical" evidence="5">
    <location>
        <begin position="427"/>
        <end position="445"/>
    </location>
</feature>
<keyword evidence="8" id="KW-1185">Reference proteome</keyword>
<feature type="transmembrane region" description="Helical" evidence="5">
    <location>
        <begin position="151"/>
        <end position="174"/>
    </location>
</feature>
<evidence type="ECO:0000256" key="5">
    <source>
        <dbReference type="SAM" id="Phobius"/>
    </source>
</evidence>
<dbReference type="InterPro" id="IPR011701">
    <property type="entry name" value="MFS"/>
</dbReference>
<dbReference type="PROSITE" id="PS50850">
    <property type="entry name" value="MFS"/>
    <property type="match status" value="1"/>
</dbReference>
<dbReference type="GO" id="GO:0022857">
    <property type="term" value="F:transmembrane transporter activity"/>
    <property type="evidence" value="ECO:0007669"/>
    <property type="project" value="InterPro"/>
</dbReference>
<feature type="transmembrane region" description="Helical" evidence="5">
    <location>
        <begin position="286"/>
        <end position="310"/>
    </location>
</feature>
<feature type="transmembrane region" description="Helical" evidence="5">
    <location>
        <begin position="350"/>
        <end position="370"/>
    </location>
</feature>
<feature type="transmembrane region" description="Helical" evidence="5">
    <location>
        <begin position="94"/>
        <end position="112"/>
    </location>
</feature>
<dbReference type="EMBL" id="JACBYW010000001">
    <property type="protein sequence ID" value="NYH77564.1"/>
    <property type="molecule type" value="Genomic_DNA"/>
</dbReference>
<keyword evidence="3 5" id="KW-1133">Transmembrane helix</keyword>
<keyword evidence="4 5" id="KW-0472">Membrane</keyword>
<dbReference type="PANTHER" id="PTHR42718:SF39">
    <property type="entry name" value="ACTINORHODIN TRANSPORTER-RELATED"/>
    <property type="match status" value="1"/>
</dbReference>
<reference evidence="7 8" key="1">
    <citation type="submission" date="2020-07" db="EMBL/GenBank/DDBJ databases">
        <title>Genomic Encyclopedia of Type Strains, Phase III (KMG-III): the genomes of soil and plant-associated and newly described type strains.</title>
        <authorList>
            <person name="Whitman W."/>
        </authorList>
    </citation>
    <scope>NUCLEOTIDE SEQUENCE [LARGE SCALE GENOMIC DNA]</scope>
    <source>
        <strain evidence="7 8">CECT 8576</strain>
    </source>
</reference>
<dbReference type="Gene3D" id="1.20.1720.10">
    <property type="entry name" value="Multidrug resistance protein D"/>
    <property type="match status" value="1"/>
</dbReference>
<proteinExistence type="predicted"/>
<feature type="domain" description="Major facilitator superfamily (MFS) profile" evidence="6">
    <location>
        <begin position="27"/>
        <end position="479"/>
    </location>
</feature>
<comment type="subcellular location">
    <subcellularLocation>
        <location evidence="1">Cell membrane</location>
        <topology evidence="1">Multi-pass membrane protein</topology>
    </subcellularLocation>
</comment>
<feature type="transmembrane region" description="Helical" evidence="5">
    <location>
        <begin position="186"/>
        <end position="205"/>
    </location>
</feature>
<dbReference type="Pfam" id="PF07690">
    <property type="entry name" value="MFS_1"/>
    <property type="match status" value="2"/>
</dbReference>
<evidence type="ECO:0000256" key="2">
    <source>
        <dbReference type="ARBA" id="ARBA00022692"/>
    </source>
</evidence>
<evidence type="ECO:0000256" key="1">
    <source>
        <dbReference type="ARBA" id="ARBA00004651"/>
    </source>
</evidence>
<sequence>MTTETTPEAQREGAESGEVPYPRRWAAASVLILAFMLDLLDITIVNVALPAMQRDLGASGTEVEWFSAAYLLAFAVALITSARLGDLFGRKRMFLFGLTLFAVTSVWCGISTSPGELIAARAVQGVSAAMLAPQVMSILHTIFTGRERASVFGAFGVVAGIAQAGGMVLGGLLVSANIAGLSWRPIFLITVPVAVLLVLLGAWLVPESRASGNRPRWVSAGVLTVGLVAIVFPLLEGRVYGWPAWSWIMLIAGILIVVGLAYTEHSRPEWRAGALLPVGVFRSRTAAAGLVVQLVAFASFSGFLLIFAYWLQEGQGYTPLQAGVLTIAFSVGGLAMALFVGRLTFRFGRLVVLAGCLIGGAGALAVFFAGGQGATTGINGWALVPGLFALGVGMNMVMPPLTTLFLVSVPPELAGSASGVWTTSQQFGAAVGVAGLGTVFFSALNGGGFPLALTASMITMITALVVSAALCFVIAPRSQISM</sequence>
<feature type="transmembrane region" description="Helical" evidence="5">
    <location>
        <begin position="247"/>
        <end position="265"/>
    </location>
</feature>
<dbReference type="Proteomes" id="UP000548304">
    <property type="component" value="Unassembled WGS sequence"/>
</dbReference>
<name>A0A852YQP1_9ACTN</name>
<dbReference type="PANTHER" id="PTHR42718">
    <property type="entry name" value="MAJOR FACILITATOR SUPERFAMILY MULTIDRUG TRANSPORTER MFSC"/>
    <property type="match status" value="1"/>
</dbReference>
<evidence type="ECO:0000259" key="6">
    <source>
        <dbReference type="PROSITE" id="PS50850"/>
    </source>
</evidence>
<feature type="transmembrane region" description="Helical" evidence="5">
    <location>
        <begin position="217"/>
        <end position="235"/>
    </location>
</feature>